<evidence type="ECO:0000256" key="12">
    <source>
        <dbReference type="ARBA" id="ARBA00023012"/>
    </source>
</evidence>
<dbReference type="InterPro" id="IPR005467">
    <property type="entry name" value="His_kinase_dom"/>
</dbReference>
<dbReference type="Proteomes" id="UP001419084">
    <property type="component" value="Unassembled WGS sequence"/>
</dbReference>
<dbReference type="InterPro" id="IPR036097">
    <property type="entry name" value="HisK_dim/P_sf"/>
</dbReference>
<keyword evidence="13 14" id="KW-0472">Membrane</keyword>
<feature type="transmembrane region" description="Helical" evidence="14">
    <location>
        <begin position="12"/>
        <end position="33"/>
    </location>
</feature>
<evidence type="ECO:0000256" key="3">
    <source>
        <dbReference type="ARBA" id="ARBA00012438"/>
    </source>
</evidence>
<keyword evidence="9 17" id="KW-0418">Kinase</keyword>
<evidence type="ECO:0000259" key="16">
    <source>
        <dbReference type="PROSITE" id="PS50885"/>
    </source>
</evidence>
<dbReference type="SUPFAM" id="SSF55874">
    <property type="entry name" value="ATPase domain of HSP90 chaperone/DNA topoisomerase II/histidine kinase"/>
    <property type="match status" value="1"/>
</dbReference>
<keyword evidence="10" id="KW-0067">ATP-binding</keyword>
<dbReference type="Pfam" id="PF00672">
    <property type="entry name" value="HAMP"/>
    <property type="match status" value="1"/>
</dbReference>
<feature type="domain" description="HAMP" evidence="16">
    <location>
        <begin position="191"/>
        <end position="243"/>
    </location>
</feature>
<dbReference type="Pfam" id="PF00512">
    <property type="entry name" value="HisKA"/>
    <property type="match status" value="1"/>
</dbReference>
<dbReference type="GO" id="GO:0016301">
    <property type="term" value="F:kinase activity"/>
    <property type="evidence" value="ECO:0007669"/>
    <property type="project" value="UniProtKB-KW"/>
</dbReference>
<dbReference type="CDD" id="cd06225">
    <property type="entry name" value="HAMP"/>
    <property type="match status" value="1"/>
</dbReference>
<dbReference type="RefSeq" id="WP_346064520.1">
    <property type="nucleotide sequence ID" value="NZ_BRPJ01000007.1"/>
</dbReference>
<evidence type="ECO:0000256" key="5">
    <source>
        <dbReference type="ARBA" id="ARBA00022553"/>
    </source>
</evidence>
<dbReference type="InterPro" id="IPR036890">
    <property type="entry name" value="HATPase_C_sf"/>
</dbReference>
<dbReference type="Gene3D" id="6.10.340.10">
    <property type="match status" value="1"/>
</dbReference>
<dbReference type="Gene3D" id="3.30.565.10">
    <property type="entry name" value="Histidine kinase-like ATPase, C-terminal domain"/>
    <property type="match status" value="1"/>
</dbReference>
<comment type="caution">
    <text evidence="17">The sequence shown here is derived from an EMBL/GenBank/DDBJ whole genome shotgun (WGS) entry which is preliminary data.</text>
</comment>
<dbReference type="PROSITE" id="PS50885">
    <property type="entry name" value="HAMP"/>
    <property type="match status" value="1"/>
</dbReference>
<protein>
    <recommendedName>
        <fullName evidence="3">histidine kinase</fullName>
        <ecNumber evidence="3">2.7.13.3</ecNumber>
    </recommendedName>
</protein>
<evidence type="ECO:0000313" key="18">
    <source>
        <dbReference type="Proteomes" id="UP001419084"/>
    </source>
</evidence>
<feature type="transmembrane region" description="Helical" evidence="14">
    <location>
        <begin position="162"/>
        <end position="185"/>
    </location>
</feature>
<dbReference type="Pfam" id="PF02518">
    <property type="entry name" value="HATPase_c"/>
    <property type="match status" value="1"/>
</dbReference>
<proteinExistence type="predicted"/>
<keyword evidence="5" id="KW-0597">Phosphoprotein</keyword>
<dbReference type="PROSITE" id="PS51257">
    <property type="entry name" value="PROKAR_LIPOPROTEIN"/>
    <property type="match status" value="1"/>
</dbReference>
<comment type="catalytic activity">
    <reaction evidence="1">
        <text>ATP + protein L-histidine = ADP + protein N-phospho-L-histidine.</text>
        <dbReference type="EC" id="2.7.13.3"/>
    </reaction>
</comment>
<feature type="domain" description="Histidine kinase" evidence="15">
    <location>
        <begin position="258"/>
        <end position="475"/>
    </location>
</feature>
<dbReference type="CDD" id="cd00075">
    <property type="entry name" value="HATPase"/>
    <property type="match status" value="1"/>
</dbReference>
<organism evidence="17 18">
    <name type="scientific">Lacrimispora amygdalina</name>
    <dbReference type="NCBI Taxonomy" id="253257"/>
    <lineage>
        <taxon>Bacteria</taxon>
        <taxon>Bacillati</taxon>
        <taxon>Bacillota</taxon>
        <taxon>Clostridia</taxon>
        <taxon>Lachnospirales</taxon>
        <taxon>Lachnospiraceae</taxon>
        <taxon>Lacrimispora</taxon>
    </lineage>
</organism>
<dbReference type="InterPro" id="IPR003594">
    <property type="entry name" value="HATPase_dom"/>
</dbReference>
<keyword evidence="12" id="KW-0902">Two-component regulatory system</keyword>
<dbReference type="CDD" id="cd00082">
    <property type="entry name" value="HisKA"/>
    <property type="match status" value="1"/>
</dbReference>
<comment type="subcellular location">
    <subcellularLocation>
        <location evidence="2">Cell membrane</location>
        <topology evidence="2">Multi-pass membrane protein</topology>
    </subcellularLocation>
</comment>
<evidence type="ECO:0000256" key="7">
    <source>
        <dbReference type="ARBA" id="ARBA00022692"/>
    </source>
</evidence>
<dbReference type="Gene3D" id="1.10.287.130">
    <property type="match status" value="1"/>
</dbReference>
<dbReference type="SUPFAM" id="SSF47384">
    <property type="entry name" value="Homodimeric domain of signal transducing histidine kinase"/>
    <property type="match status" value="1"/>
</dbReference>
<dbReference type="InterPro" id="IPR004358">
    <property type="entry name" value="Sig_transdc_His_kin-like_C"/>
</dbReference>
<keyword evidence="6" id="KW-0808">Transferase</keyword>
<dbReference type="PRINTS" id="PR00344">
    <property type="entry name" value="BCTRLSENSOR"/>
</dbReference>
<keyword evidence="4" id="KW-1003">Cell membrane</keyword>
<evidence type="ECO:0000256" key="1">
    <source>
        <dbReference type="ARBA" id="ARBA00000085"/>
    </source>
</evidence>
<evidence type="ECO:0000256" key="11">
    <source>
        <dbReference type="ARBA" id="ARBA00022989"/>
    </source>
</evidence>
<keyword evidence="11 14" id="KW-1133">Transmembrane helix</keyword>
<keyword evidence="7 14" id="KW-0812">Transmembrane</keyword>
<dbReference type="InterPro" id="IPR003660">
    <property type="entry name" value="HAMP_dom"/>
</dbReference>
<evidence type="ECO:0000256" key="6">
    <source>
        <dbReference type="ARBA" id="ARBA00022679"/>
    </source>
</evidence>
<dbReference type="PANTHER" id="PTHR45528:SF1">
    <property type="entry name" value="SENSOR HISTIDINE KINASE CPXA"/>
    <property type="match status" value="1"/>
</dbReference>
<dbReference type="PANTHER" id="PTHR45528">
    <property type="entry name" value="SENSOR HISTIDINE KINASE CPXA"/>
    <property type="match status" value="1"/>
</dbReference>
<accession>A0ABQ5M0M4</accession>
<evidence type="ECO:0000256" key="13">
    <source>
        <dbReference type="ARBA" id="ARBA00023136"/>
    </source>
</evidence>
<evidence type="ECO:0000256" key="14">
    <source>
        <dbReference type="SAM" id="Phobius"/>
    </source>
</evidence>
<dbReference type="SMART" id="SM00304">
    <property type="entry name" value="HAMP"/>
    <property type="match status" value="1"/>
</dbReference>
<dbReference type="SUPFAM" id="SSF158472">
    <property type="entry name" value="HAMP domain-like"/>
    <property type="match status" value="1"/>
</dbReference>
<sequence>MTMRKRIFLSNTAMVLISLLILFGIGGCSVLLFKDEFINVIEQNAVLSEQTYDVQTLLMENQKNPSDWEELSKQLEGYHFELYVSDQNQNKQYSNVRHSEKECIEELEDSEFTSEKVQLYSMESVTIAKCIVKMKGEDYYVYATYYPGELSLWGMDRGMFEMFIIVFAIAGIIVIAGLLLCCQLFTRSMIRRIMKPVDELNQAALRINDGNLNESIQYDADDEFGEVCHTFNEMQLHLKEGIEKTEKYEKARTEMISGISHDLRTPLTSVKGFIKGMMDGIANTPEKKQQYLQISYQKACDMEVLLQKLFFFSKLETGNMPFFVQKVEFTQWIHKYVDEKELESTDKGYELVIDASEKKHWVSIDVDQMKRVLDNLIENSMKYAQTDVLKIIIHVSDENGQAVIRVQDNGAGLSEEKLAFVFDQFYRGDESRNSKNDGSGLGLYVCKYIVEQQKGSIKAYNEDGFVVKIILPEIEEE</sequence>
<dbReference type="SMART" id="SM00388">
    <property type="entry name" value="HisKA"/>
    <property type="match status" value="1"/>
</dbReference>
<dbReference type="InterPro" id="IPR003661">
    <property type="entry name" value="HisK_dim/P_dom"/>
</dbReference>
<dbReference type="EC" id="2.7.13.3" evidence="3"/>
<evidence type="ECO:0000256" key="2">
    <source>
        <dbReference type="ARBA" id="ARBA00004651"/>
    </source>
</evidence>
<keyword evidence="8" id="KW-0547">Nucleotide-binding</keyword>
<name>A0ABQ5M0M4_9FIRM</name>
<dbReference type="EMBL" id="BRPJ01000007">
    <property type="protein sequence ID" value="GLB28487.1"/>
    <property type="molecule type" value="Genomic_DNA"/>
</dbReference>
<evidence type="ECO:0000256" key="10">
    <source>
        <dbReference type="ARBA" id="ARBA00022840"/>
    </source>
</evidence>
<evidence type="ECO:0000256" key="4">
    <source>
        <dbReference type="ARBA" id="ARBA00022475"/>
    </source>
</evidence>
<keyword evidence="18" id="KW-1185">Reference proteome</keyword>
<dbReference type="InterPro" id="IPR050398">
    <property type="entry name" value="HssS/ArlS-like"/>
</dbReference>
<dbReference type="SMART" id="SM00387">
    <property type="entry name" value="HATPase_c"/>
    <property type="match status" value="1"/>
</dbReference>
<evidence type="ECO:0000259" key="15">
    <source>
        <dbReference type="PROSITE" id="PS50109"/>
    </source>
</evidence>
<reference evidence="17 18" key="1">
    <citation type="journal article" date="2024" name="Int. J. Syst. Evol. Microbiol.">
        <title>Lacrimispora brassicae sp. nov. isolated from fermented cabbage, and proposal of Clostridium indicum Gundawar et al. 2019 and Clostridium methoxybenzovorans Mechichi et al. 1999 as heterotypic synonyms of Lacrimispora amygdalina (Parshina et al. 2003) Haas and Blanchard 2020 and Lacrimispora indolis (McClung and McCoy 1957) Haas and Blanchard 2020, respectively.</title>
        <authorList>
            <person name="Kobayashi H."/>
            <person name="Tanizawa Y."/>
            <person name="Sakamoto M."/>
            <person name="Ohkuma M."/>
            <person name="Tohno M."/>
        </authorList>
    </citation>
    <scope>NUCLEOTIDE SEQUENCE [LARGE SCALE GENOMIC DNA]</scope>
    <source>
        <strain evidence="17 18">DSM 12857</strain>
    </source>
</reference>
<evidence type="ECO:0000313" key="17">
    <source>
        <dbReference type="EMBL" id="GLB28487.1"/>
    </source>
</evidence>
<evidence type="ECO:0000256" key="8">
    <source>
        <dbReference type="ARBA" id="ARBA00022741"/>
    </source>
</evidence>
<dbReference type="PROSITE" id="PS50109">
    <property type="entry name" value="HIS_KIN"/>
    <property type="match status" value="1"/>
</dbReference>
<gene>
    <name evidence="17" type="ORF">LAD12857_04100</name>
</gene>
<evidence type="ECO:0000256" key="9">
    <source>
        <dbReference type="ARBA" id="ARBA00022777"/>
    </source>
</evidence>